<gene>
    <name evidence="1" type="ORF">NZD86_05555</name>
</gene>
<organism evidence="1 2">
    <name type="scientific">Alicyclobacillus dauci</name>
    <dbReference type="NCBI Taxonomy" id="1475485"/>
    <lineage>
        <taxon>Bacteria</taxon>
        <taxon>Bacillati</taxon>
        <taxon>Bacillota</taxon>
        <taxon>Bacilli</taxon>
        <taxon>Bacillales</taxon>
        <taxon>Alicyclobacillaceae</taxon>
        <taxon>Alicyclobacillus</taxon>
    </lineage>
</organism>
<protein>
    <submittedName>
        <fullName evidence="1">Uncharacterized protein</fullName>
    </submittedName>
</protein>
<keyword evidence="2" id="KW-1185">Reference proteome</keyword>
<accession>A0ABY6Z4Z4</accession>
<proteinExistence type="predicted"/>
<dbReference type="EMBL" id="CP104064">
    <property type="protein sequence ID" value="WAH37958.1"/>
    <property type="molecule type" value="Genomic_DNA"/>
</dbReference>
<dbReference type="Proteomes" id="UP001164803">
    <property type="component" value="Chromosome"/>
</dbReference>
<evidence type="ECO:0000313" key="1">
    <source>
        <dbReference type="EMBL" id="WAH37958.1"/>
    </source>
</evidence>
<evidence type="ECO:0000313" key="2">
    <source>
        <dbReference type="Proteomes" id="UP001164803"/>
    </source>
</evidence>
<reference evidence="1" key="1">
    <citation type="submission" date="2022-08" db="EMBL/GenBank/DDBJ databases">
        <title>Alicyclobacillus dauci DSM2870, complete genome.</title>
        <authorList>
            <person name="Wang Q."/>
            <person name="Cai R."/>
            <person name="Wang Z."/>
        </authorList>
    </citation>
    <scope>NUCLEOTIDE SEQUENCE</scope>
    <source>
        <strain evidence="1">DSM 28700</strain>
    </source>
</reference>
<sequence length="115" mass="13086">MPRKLLTDAQLGILQVMSSRQQGGIDPNSGLPMGFYTSMIDLFNPSQPAKSLFFDQPNPIFRVCPTLNRKVRADSKLNLGHRPPAFLLEMDLCFESVFACLQKMFRFVYILFVLV</sequence>
<dbReference type="RefSeq" id="WP_268045493.1">
    <property type="nucleotide sequence ID" value="NZ_CP104064.1"/>
</dbReference>
<name>A0ABY6Z4Z4_9BACL</name>